<dbReference type="AlphaFoldDB" id="A0A7W8G1U6"/>
<evidence type="ECO:0008006" key="5">
    <source>
        <dbReference type="Google" id="ProtNLM"/>
    </source>
</evidence>
<name>A0A7W8G1U6_9GAMM</name>
<dbReference type="EMBL" id="JACHHP010000008">
    <property type="protein sequence ID" value="MBB5209769.1"/>
    <property type="molecule type" value="Genomic_DNA"/>
</dbReference>
<proteinExistence type="predicted"/>
<feature type="region of interest" description="Disordered" evidence="1">
    <location>
        <begin position="53"/>
        <end position="80"/>
    </location>
</feature>
<dbReference type="NCBIfam" id="NF033807">
    <property type="entry name" value="CopL_fam"/>
    <property type="match status" value="1"/>
</dbReference>
<gene>
    <name evidence="3" type="ORF">HNQ52_003342</name>
</gene>
<comment type="caution">
    <text evidence="3">The sequence shown here is derived from an EMBL/GenBank/DDBJ whole genome shotgun (WGS) entry which is preliminary data.</text>
</comment>
<keyword evidence="2" id="KW-0732">Signal</keyword>
<organism evidence="3 4">
    <name type="scientific">Chiayiivirga flava</name>
    <dbReference type="NCBI Taxonomy" id="659595"/>
    <lineage>
        <taxon>Bacteria</taxon>
        <taxon>Pseudomonadati</taxon>
        <taxon>Pseudomonadota</taxon>
        <taxon>Gammaproteobacteria</taxon>
        <taxon>Lysobacterales</taxon>
        <taxon>Lysobacteraceae</taxon>
        <taxon>Chiayiivirga</taxon>
    </lineage>
</organism>
<reference evidence="3 4" key="1">
    <citation type="submission" date="2020-08" db="EMBL/GenBank/DDBJ databases">
        <title>Genomic Encyclopedia of Type Strains, Phase IV (KMG-IV): sequencing the most valuable type-strain genomes for metagenomic binning, comparative biology and taxonomic classification.</title>
        <authorList>
            <person name="Goeker M."/>
        </authorList>
    </citation>
    <scope>NUCLEOTIDE SEQUENCE [LARGE SCALE GENOMIC DNA]</scope>
    <source>
        <strain evidence="3 4">DSM 24163</strain>
    </source>
</reference>
<keyword evidence="4" id="KW-1185">Reference proteome</keyword>
<evidence type="ECO:0000313" key="3">
    <source>
        <dbReference type="EMBL" id="MBB5209769.1"/>
    </source>
</evidence>
<protein>
    <recommendedName>
        <fullName evidence="5">CopL family metal-binding regulatory protein</fullName>
    </recommendedName>
</protein>
<dbReference type="Proteomes" id="UP000521199">
    <property type="component" value="Unassembled WGS sequence"/>
</dbReference>
<feature type="chain" id="PRO_5031280142" description="CopL family metal-binding regulatory protein" evidence="2">
    <location>
        <begin position="21"/>
        <end position="143"/>
    </location>
</feature>
<evidence type="ECO:0000256" key="2">
    <source>
        <dbReference type="SAM" id="SignalP"/>
    </source>
</evidence>
<dbReference type="InterPro" id="IPR048034">
    <property type="entry name" value="CopL-like"/>
</dbReference>
<dbReference type="RefSeq" id="WP_221282132.1">
    <property type="nucleotide sequence ID" value="NZ_JACHHP010000008.1"/>
</dbReference>
<sequence>MSRTLLHLLLVFGLVLNAVAAPWGEAHAHARHASPAAHGDGANADAAALPDLPAHHHGMRHHGTSMPDVQPDAAPHAHHAADTAASHDACCGGLACQCGCVLPPAVPGCAGCALRLPGHADLVAGAVILAVERRDSPPFRPPA</sequence>
<feature type="signal peptide" evidence="2">
    <location>
        <begin position="1"/>
        <end position="20"/>
    </location>
</feature>
<accession>A0A7W8G1U6</accession>
<evidence type="ECO:0000313" key="4">
    <source>
        <dbReference type="Proteomes" id="UP000521199"/>
    </source>
</evidence>
<evidence type="ECO:0000256" key="1">
    <source>
        <dbReference type="SAM" id="MobiDB-lite"/>
    </source>
</evidence>